<evidence type="ECO:0000313" key="3">
    <source>
        <dbReference type="EMBL" id="MDT0414764.1"/>
    </source>
</evidence>
<dbReference type="Proteomes" id="UP001183607">
    <property type="component" value="Unassembled WGS sequence"/>
</dbReference>
<keyword evidence="2" id="KW-0472">Membrane</keyword>
<evidence type="ECO:0000313" key="4">
    <source>
        <dbReference type="Proteomes" id="UP001183607"/>
    </source>
</evidence>
<dbReference type="Pfam" id="PF19621">
    <property type="entry name" value="DUF6126"/>
    <property type="match status" value="1"/>
</dbReference>
<comment type="caution">
    <text evidence="3">The sequence shown here is derived from an EMBL/GenBank/DDBJ whole genome shotgun (WGS) entry which is preliminary data.</text>
</comment>
<keyword evidence="2" id="KW-1133">Transmembrane helix</keyword>
<feature type="transmembrane region" description="Helical" evidence="2">
    <location>
        <begin position="58"/>
        <end position="80"/>
    </location>
</feature>
<proteinExistence type="predicted"/>
<organism evidence="3 4">
    <name type="scientific">Streptomyces evansiae</name>
    <dbReference type="NCBI Taxonomy" id="3075535"/>
    <lineage>
        <taxon>Bacteria</taxon>
        <taxon>Bacillati</taxon>
        <taxon>Actinomycetota</taxon>
        <taxon>Actinomycetes</taxon>
        <taxon>Kitasatosporales</taxon>
        <taxon>Streptomycetaceae</taxon>
        <taxon>Streptomyces</taxon>
    </lineage>
</organism>
<dbReference type="RefSeq" id="WP_093853513.1">
    <property type="nucleotide sequence ID" value="NZ_JAVRER010000005.1"/>
</dbReference>
<feature type="region of interest" description="Disordered" evidence="1">
    <location>
        <begin position="1"/>
        <end position="44"/>
    </location>
</feature>
<protein>
    <submittedName>
        <fullName evidence="3">DUF6126 family protein</fullName>
    </submittedName>
</protein>
<feature type="compositionally biased region" description="Low complexity" evidence="1">
    <location>
        <begin position="28"/>
        <end position="39"/>
    </location>
</feature>
<name>A0ABD5E0A2_9ACTN</name>
<evidence type="ECO:0000256" key="1">
    <source>
        <dbReference type="SAM" id="MobiDB-lite"/>
    </source>
</evidence>
<dbReference type="EMBL" id="JAVRER010000005">
    <property type="protein sequence ID" value="MDT0414764.1"/>
    <property type="molecule type" value="Genomic_DNA"/>
</dbReference>
<evidence type="ECO:0000256" key="2">
    <source>
        <dbReference type="SAM" id="Phobius"/>
    </source>
</evidence>
<dbReference type="AlphaFoldDB" id="A0ABD5E0A2"/>
<reference evidence="4" key="1">
    <citation type="submission" date="2023-07" db="EMBL/GenBank/DDBJ databases">
        <title>30 novel species of actinomycetes from the DSMZ collection.</title>
        <authorList>
            <person name="Nouioui I."/>
        </authorList>
    </citation>
    <scope>NUCLEOTIDE SEQUENCE [LARGE SCALE GENOMIC DNA]</scope>
    <source>
        <strain evidence="4">DSM 41982</strain>
    </source>
</reference>
<dbReference type="InterPro" id="IPR046129">
    <property type="entry name" value="DUF6126"/>
</dbReference>
<gene>
    <name evidence="3" type="ORF">RM574_04615</name>
</gene>
<keyword evidence="2" id="KW-0812">Transmembrane</keyword>
<accession>A0ABD5E0A2</accession>
<sequence length="83" mass="9094">MPESEYQPEPAARATAEEPKAPEPQSPSSPQAPESSPEDSPIRRFVEDKIPTGLWVRVFVYVVAAHGVAAFLYLLFVLGAKNQ</sequence>